<evidence type="ECO:0000313" key="3">
    <source>
        <dbReference type="Proteomes" id="UP000487117"/>
    </source>
</evidence>
<comment type="caution">
    <text evidence="2">The sequence shown here is derived from an EMBL/GenBank/DDBJ whole genome shotgun (WGS) entry which is preliminary data.</text>
</comment>
<sequence length="397" mass="45391">MIRSLKFKNFQSFLEETEVLFELPKGAPSRGYERRAADGTRLTTVLAAFGANASGKTALLKPAAFLFWFMKGSFGLDVDQDIPLPPRILNPDEPSDFEIVFDDSDGETWKYELKLTERRVHWEALYKRATRFSYLFKRRWNEQSESYDIQLKSFDLPLHVASRARQNTSLVSWARQHESTSTEFIDNYIAQWNVDIDGRPHYLSNLEFANEAFQKFEGLREEATALLRSWDLGLDSFELKKESYVDSAGKTKRQLRAYFRHARENGEHFTLPYETESNGTQSAYVLLALLIPVLHTGGLAVIDEMESDLHPHLLESLLSLFDAEETNPHGAQLFFTSHTTKVLDYISKAQTYFVEKSDCVSTAFRGDQVHGLRSDDNLRAKYESGAIGALPEVRSDV</sequence>
<dbReference type="PANTHER" id="PTHR40396:SF1">
    <property type="entry name" value="ATPASE AAA-TYPE CORE DOMAIN-CONTAINING PROTEIN"/>
    <property type="match status" value="1"/>
</dbReference>
<evidence type="ECO:0000313" key="2">
    <source>
        <dbReference type="EMBL" id="KAF1017557.1"/>
    </source>
</evidence>
<organism evidence="2 3">
    <name type="scientific">Stenotrophomonas maltophilia</name>
    <name type="common">Pseudomonas maltophilia</name>
    <name type="synonym">Xanthomonas maltophilia</name>
    <dbReference type="NCBI Taxonomy" id="40324"/>
    <lineage>
        <taxon>Bacteria</taxon>
        <taxon>Pseudomonadati</taxon>
        <taxon>Pseudomonadota</taxon>
        <taxon>Gammaproteobacteria</taxon>
        <taxon>Lysobacterales</taxon>
        <taxon>Lysobacteraceae</taxon>
        <taxon>Stenotrophomonas</taxon>
        <taxon>Stenotrophomonas maltophilia group</taxon>
    </lineage>
</organism>
<dbReference type="AlphaFoldDB" id="A0A7V8FK92"/>
<dbReference type="EMBL" id="WNDS01000001">
    <property type="protein sequence ID" value="KAF1017557.1"/>
    <property type="molecule type" value="Genomic_DNA"/>
</dbReference>
<dbReference type="GO" id="GO:0005524">
    <property type="term" value="F:ATP binding"/>
    <property type="evidence" value="ECO:0007669"/>
    <property type="project" value="InterPro"/>
</dbReference>
<evidence type="ECO:0000259" key="1">
    <source>
        <dbReference type="Pfam" id="PF13304"/>
    </source>
</evidence>
<dbReference type="Gene3D" id="3.40.50.300">
    <property type="entry name" value="P-loop containing nucleotide triphosphate hydrolases"/>
    <property type="match status" value="1"/>
</dbReference>
<proteinExistence type="predicted"/>
<gene>
    <name evidence="2" type="ORF">GAK31_00824</name>
</gene>
<dbReference type="SUPFAM" id="SSF52540">
    <property type="entry name" value="P-loop containing nucleoside triphosphate hydrolases"/>
    <property type="match status" value="1"/>
</dbReference>
<dbReference type="InterPro" id="IPR003959">
    <property type="entry name" value="ATPase_AAA_core"/>
</dbReference>
<name>A0A7V8FK92_STEMA</name>
<dbReference type="PANTHER" id="PTHR40396">
    <property type="entry name" value="ATPASE-LIKE PROTEIN"/>
    <property type="match status" value="1"/>
</dbReference>
<feature type="domain" description="ATPase AAA-type core" evidence="1">
    <location>
        <begin position="49"/>
        <end position="344"/>
    </location>
</feature>
<dbReference type="Proteomes" id="UP000487117">
    <property type="component" value="Unassembled WGS sequence"/>
</dbReference>
<dbReference type="GO" id="GO:0016887">
    <property type="term" value="F:ATP hydrolysis activity"/>
    <property type="evidence" value="ECO:0007669"/>
    <property type="project" value="InterPro"/>
</dbReference>
<reference evidence="3" key="1">
    <citation type="journal article" date="2020" name="MBio">
        <title>Horizontal gene transfer to a defensive symbiont with a reduced genome amongst a multipartite beetle microbiome.</title>
        <authorList>
            <person name="Waterworth S.C."/>
            <person name="Florez L.V."/>
            <person name="Rees E.R."/>
            <person name="Hertweck C."/>
            <person name="Kaltenpoth M."/>
            <person name="Kwan J.C."/>
        </authorList>
    </citation>
    <scope>NUCLEOTIDE SEQUENCE [LARGE SCALE GENOMIC DNA]</scope>
</reference>
<dbReference type="Pfam" id="PF13304">
    <property type="entry name" value="AAA_21"/>
    <property type="match status" value="1"/>
</dbReference>
<protein>
    <recommendedName>
        <fullName evidence="1">ATPase AAA-type core domain-containing protein</fullName>
    </recommendedName>
</protein>
<dbReference type="InterPro" id="IPR027417">
    <property type="entry name" value="P-loop_NTPase"/>
</dbReference>
<accession>A0A7V8FK92</accession>